<keyword evidence="4 12" id="KW-0732">Signal</keyword>
<evidence type="ECO:0000259" key="14">
    <source>
        <dbReference type="Pfam" id="PF13802"/>
    </source>
</evidence>
<sequence length="997" mass="109398">MSSRGLVCIIILGIASAVDRSKFRKCGDTRFCRVHRNAAAPPPAFFVDPSTVALDDDTGELTLMLRGGGGPLAVSVQPHLDAGVVRVRIVDPARPRWEPTDVLLSETFALDAGAALETNDDKASLLLGDGSRVAITYAPFVLDLWGAAGGSQPLARLNAEQLLHFERGGGGDAAAAAATTSVEIEATGEEAPAATNEEEEEEEECADGTAWNGEACLEIAGYWEDGLARFADGSKEVKREAATNLKTSAALLDVSESFGGHQDSVKNGPTSVGADVTFPSAEALFGLAEHATGLALKPTTGEVGPKYGEPYRFYNLDVFEYELDEPMALYGSIPLAWGHSTSTGETVGAFWNNPSETFADVEWIEANEGRRVHWLSESGVIEVFFISGSPLGAMSKFASLVGAQELPPIFALGYHQCRWNYKDEKDVAAVHGNFEALDIPYDVLWLDIEHTDGKRYFTWDKLLFPSPVDMQRNLSKTGRKMVTIVDPHIKRDPSYAIHSEATRLGLYIKDKSGSKDFDGWCWPGSSSYLDFTSTRVREWWAERFSLENYRGSTTDLYTWNDMNEPSVFNGPEVTMSKECLSLDGVEHREWHNLYGMYFARATAEGLALRGRSSSSEREGGKRPFVLTRSFYAGSQRWGAMWTGDNAAQWSHLEIAAPMLLSISVCGFSFAGADAGGFFGDPDPELMTRWIQAAAYTPFFRGHAHHDAKRREPWSFGDPWTQRVRAAIADRYALLPYWYSTFARARFGGEPVMRPVWACAPTDPQALAIDDQWFIGSDLLVKPAVQPGVDSVDVYVPKGPSLFFDARIEHKHAKYEPGTLARRVPAPIDGLGAAVPVFQRGGSIVPRQRRLRRSTVPMRTDPYELSVALDASGKAEGLVYLDDQSTFAFRDDNAFSWTTFEFKANALSASVAVGVLPPALARDRATSLGIRLQENAAFQPPPNIVERIIILGLAGTPNRVVVRDGPALDFAWESASKRLVVRKPQLKVADAWIIDLEF</sequence>
<evidence type="ECO:0000259" key="13">
    <source>
        <dbReference type="Pfam" id="PF01055"/>
    </source>
</evidence>
<dbReference type="Gene3D" id="2.60.40.1180">
    <property type="entry name" value="Golgi alpha-mannosidase II"/>
    <property type="match status" value="2"/>
</dbReference>
<feature type="region of interest" description="Disordered" evidence="11">
    <location>
        <begin position="187"/>
        <end position="208"/>
    </location>
</feature>
<keyword evidence="5 10" id="KW-0378">Hydrolase</keyword>
<proteinExistence type="inferred from homology"/>
<evidence type="ECO:0000256" key="9">
    <source>
        <dbReference type="ARBA" id="ARBA00042895"/>
    </source>
</evidence>
<dbReference type="InterPro" id="IPR048395">
    <property type="entry name" value="Glyco_hydro_31_C"/>
</dbReference>
<dbReference type="Gene3D" id="2.60.40.1760">
    <property type="entry name" value="glycosyl hydrolase (family 31)"/>
    <property type="match status" value="1"/>
</dbReference>
<protein>
    <recommendedName>
        <fullName evidence="9">Glucosidase II subunit alpha</fullName>
    </recommendedName>
</protein>
<dbReference type="InterPro" id="IPR011013">
    <property type="entry name" value="Gal_mutarotase_sf_dom"/>
</dbReference>
<organism evidence="16 17">
    <name type="scientific">Chrysophaeum taylorii</name>
    <dbReference type="NCBI Taxonomy" id="2483200"/>
    <lineage>
        <taxon>Eukaryota</taxon>
        <taxon>Sar</taxon>
        <taxon>Stramenopiles</taxon>
        <taxon>Ochrophyta</taxon>
        <taxon>Pelagophyceae</taxon>
        <taxon>Pelagomonadales</taxon>
        <taxon>Pelagomonadaceae</taxon>
        <taxon>Chrysophaeum</taxon>
    </lineage>
</organism>
<feature type="signal peptide" evidence="12">
    <location>
        <begin position="1"/>
        <end position="17"/>
    </location>
</feature>
<dbReference type="EMBL" id="JAQMWT010000388">
    <property type="protein sequence ID" value="KAJ8602205.1"/>
    <property type="molecule type" value="Genomic_DNA"/>
</dbReference>
<name>A0AAD7XNE2_9STRA</name>
<keyword evidence="6" id="KW-0256">Endoplasmic reticulum</keyword>
<keyword evidence="8 10" id="KW-0326">Glycosidase</keyword>
<reference evidence="16" key="1">
    <citation type="submission" date="2023-01" db="EMBL/GenBank/DDBJ databases">
        <title>Metagenome sequencing of chrysophaentin producing Chrysophaeum taylorii.</title>
        <authorList>
            <person name="Davison J."/>
            <person name="Bewley C."/>
        </authorList>
    </citation>
    <scope>NUCLEOTIDE SEQUENCE</scope>
    <source>
        <strain evidence="16">NIES-1699</strain>
    </source>
</reference>
<evidence type="ECO:0000256" key="6">
    <source>
        <dbReference type="ARBA" id="ARBA00022824"/>
    </source>
</evidence>
<dbReference type="SUPFAM" id="SSF51011">
    <property type="entry name" value="Glycosyl hydrolase domain"/>
    <property type="match status" value="1"/>
</dbReference>
<evidence type="ECO:0000313" key="17">
    <source>
        <dbReference type="Proteomes" id="UP001230188"/>
    </source>
</evidence>
<evidence type="ECO:0000256" key="3">
    <source>
        <dbReference type="ARBA" id="ARBA00007806"/>
    </source>
</evidence>
<gene>
    <name evidence="16" type="ORF">CTAYLR_003618</name>
</gene>
<dbReference type="InterPro" id="IPR025887">
    <property type="entry name" value="Glyco_hydro_31_N_dom"/>
</dbReference>
<dbReference type="InterPro" id="IPR000322">
    <property type="entry name" value="Glyco_hydro_31_TIM"/>
</dbReference>
<dbReference type="SUPFAM" id="SSF51445">
    <property type="entry name" value="(Trans)glycosidases"/>
    <property type="match status" value="1"/>
</dbReference>
<comment type="caution">
    <text evidence="16">The sequence shown here is derived from an EMBL/GenBank/DDBJ whole genome shotgun (WGS) entry which is preliminary data.</text>
</comment>
<dbReference type="GO" id="GO:0030246">
    <property type="term" value="F:carbohydrate binding"/>
    <property type="evidence" value="ECO:0007669"/>
    <property type="project" value="InterPro"/>
</dbReference>
<comment type="similarity">
    <text evidence="3 10">Belongs to the glycosyl hydrolase 31 family.</text>
</comment>
<evidence type="ECO:0000256" key="12">
    <source>
        <dbReference type="SAM" id="SignalP"/>
    </source>
</evidence>
<accession>A0AAD7XNE2</accession>
<feature type="domain" description="Glycosyl hydrolase family 31 C-terminal" evidence="15">
    <location>
        <begin position="748"/>
        <end position="844"/>
    </location>
</feature>
<evidence type="ECO:0000259" key="15">
    <source>
        <dbReference type="Pfam" id="PF21365"/>
    </source>
</evidence>
<dbReference type="GO" id="GO:0006491">
    <property type="term" value="P:N-glycan processing"/>
    <property type="evidence" value="ECO:0007669"/>
    <property type="project" value="TreeGrafter"/>
</dbReference>
<dbReference type="Gene3D" id="3.20.20.80">
    <property type="entry name" value="Glycosidases"/>
    <property type="match status" value="2"/>
</dbReference>
<dbReference type="FunFam" id="3.20.20.80:FF:000039">
    <property type="entry name" value="Glucosidase, alpha neutral C"/>
    <property type="match status" value="1"/>
</dbReference>
<feature type="domain" description="Glycoside hydrolase family 31 TIM barrel" evidence="13">
    <location>
        <begin position="405"/>
        <end position="739"/>
    </location>
</feature>
<dbReference type="InterPro" id="IPR017853">
    <property type="entry name" value="GH"/>
</dbReference>
<keyword evidence="17" id="KW-1185">Reference proteome</keyword>
<keyword evidence="7" id="KW-0325">Glycoprotein</keyword>
<feature type="chain" id="PRO_5041935649" description="Glucosidase II subunit alpha" evidence="12">
    <location>
        <begin position="18"/>
        <end position="997"/>
    </location>
</feature>
<dbReference type="Pfam" id="PF21365">
    <property type="entry name" value="Glyco_hydro_31_3rd"/>
    <property type="match status" value="1"/>
</dbReference>
<evidence type="ECO:0000256" key="5">
    <source>
        <dbReference type="ARBA" id="ARBA00022801"/>
    </source>
</evidence>
<feature type="domain" description="Glycoside hydrolase family 31 N-terminal" evidence="14">
    <location>
        <begin position="80"/>
        <end position="360"/>
    </location>
</feature>
<evidence type="ECO:0000256" key="7">
    <source>
        <dbReference type="ARBA" id="ARBA00023180"/>
    </source>
</evidence>
<evidence type="ECO:0000256" key="8">
    <source>
        <dbReference type="ARBA" id="ARBA00023295"/>
    </source>
</evidence>
<comment type="pathway">
    <text evidence="2">Glycan metabolism; N-glycan metabolism.</text>
</comment>
<dbReference type="SUPFAM" id="SSF74650">
    <property type="entry name" value="Galactose mutarotase-like"/>
    <property type="match status" value="1"/>
</dbReference>
<dbReference type="GO" id="GO:0005783">
    <property type="term" value="C:endoplasmic reticulum"/>
    <property type="evidence" value="ECO:0007669"/>
    <property type="project" value="UniProtKB-SubCell"/>
</dbReference>
<feature type="compositionally biased region" description="Acidic residues" evidence="11">
    <location>
        <begin position="196"/>
        <end position="206"/>
    </location>
</feature>
<dbReference type="PANTHER" id="PTHR22762:SF54">
    <property type="entry name" value="BCDNA.GH04962"/>
    <property type="match status" value="1"/>
</dbReference>
<dbReference type="CDD" id="cd06603">
    <property type="entry name" value="GH31_GANC_GANAB_alpha"/>
    <property type="match status" value="1"/>
</dbReference>
<dbReference type="GO" id="GO:0090599">
    <property type="term" value="F:alpha-glucosidase activity"/>
    <property type="evidence" value="ECO:0007669"/>
    <property type="project" value="TreeGrafter"/>
</dbReference>
<dbReference type="Pfam" id="PF13802">
    <property type="entry name" value="Gal_mutarotas_2"/>
    <property type="match status" value="1"/>
</dbReference>
<dbReference type="Pfam" id="PF01055">
    <property type="entry name" value="Glyco_hydro_31_2nd"/>
    <property type="match status" value="1"/>
</dbReference>
<dbReference type="Proteomes" id="UP001230188">
    <property type="component" value="Unassembled WGS sequence"/>
</dbReference>
<evidence type="ECO:0000256" key="2">
    <source>
        <dbReference type="ARBA" id="ARBA00004833"/>
    </source>
</evidence>
<evidence type="ECO:0000256" key="1">
    <source>
        <dbReference type="ARBA" id="ARBA00004240"/>
    </source>
</evidence>
<evidence type="ECO:0000256" key="10">
    <source>
        <dbReference type="RuleBase" id="RU361185"/>
    </source>
</evidence>
<dbReference type="InterPro" id="IPR013780">
    <property type="entry name" value="Glyco_hydro_b"/>
</dbReference>
<dbReference type="GO" id="GO:0005975">
    <property type="term" value="P:carbohydrate metabolic process"/>
    <property type="evidence" value="ECO:0007669"/>
    <property type="project" value="InterPro"/>
</dbReference>
<dbReference type="CDD" id="cd14752">
    <property type="entry name" value="GH31_N"/>
    <property type="match status" value="1"/>
</dbReference>
<evidence type="ECO:0000256" key="11">
    <source>
        <dbReference type="SAM" id="MobiDB-lite"/>
    </source>
</evidence>
<dbReference type="AlphaFoldDB" id="A0AAD7XNE2"/>
<evidence type="ECO:0000313" key="16">
    <source>
        <dbReference type="EMBL" id="KAJ8602205.1"/>
    </source>
</evidence>
<dbReference type="PANTHER" id="PTHR22762">
    <property type="entry name" value="ALPHA-GLUCOSIDASE"/>
    <property type="match status" value="1"/>
</dbReference>
<evidence type="ECO:0000256" key="4">
    <source>
        <dbReference type="ARBA" id="ARBA00022729"/>
    </source>
</evidence>
<comment type="subcellular location">
    <subcellularLocation>
        <location evidence="1">Endoplasmic reticulum</location>
    </subcellularLocation>
</comment>